<evidence type="ECO:0000259" key="12">
    <source>
        <dbReference type="PROSITE" id="PS52019"/>
    </source>
</evidence>
<dbReference type="InterPro" id="IPR049552">
    <property type="entry name" value="PKS_DH_N"/>
</dbReference>
<dbReference type="InterPro" id="IPR057326">
    <property type="entry name" value="KR_dom"/>
</dbReference>
<dbReference type="SMART" id="SM00825">
    <property type="entry name" value="PKS_KS"/>
    <property type="match status" value="3"/>
</dbReference>
<evidence type="ECO:0000256" key="3">
    <source>
        <dbReference type="ARBA" id="ARBA00004789"/>
    </source>
</evidence>
<dbReference type="PROSITE" id="PS52019">
    <property type="entry name" value="PKS_MFAS_DH"/>
    <property type="match status" value="2"/>
</dbReference>
<feature type="region of interest" description="C-terminal hotdog fold" evidence="9">
    <location>
        <begin position="1585"/>
        <end position="1732"/>
    </location>
</feature>
<feature type="domain" description="Carrier" evidence="10">
    <location>
        <begin position="1350"/>
        <end position="1427"/>
    </location>
</feature>
<evidence type="ECO:0000256" key="5">
    <source>
        <dbReference type="ARBA" id="ARBA00022490"/>
    </source>
</evidence>
<feature type="domain" description="Ketosynthase family 3 (KS3)" evidence="11">
    <location>
        <begin position="1931"/>
        <end position="2362"/>
    </location>
</feature>
<evidence type="ECO:0000256" key="7">
    <source>
        <dbReference type="ARBA" id="ARBA00022679"/>
    </source>
</evidence>
<dbReference type="SUPFAM" id="SSF47336">
    <property type="entry name" value="ACP-like"/>
    <property type="match status" value="3"/>
</dbReference>
<dbReference type="CDD" id="cd00833">
    <property type="entry name" value="PKS"/>
    <property type="match status" value="3"/>
</dbReference>
<dbReference type="InterPro" id="IPR054514">
    <property type="entry name" value="RhiE-like_linker"/>
</dbReference>
<dbReference type="RefSeq" id="WP_138185877.1">
    <property type="nucleotide sequence ID" value="NZ_LS992241.1"/>
</dbReference>
<feature type="domain" description="PKS/mFAS DH" evidence="12">
    <location>
        <begin position="1443"/>
        <end position="1732"/>
    </location>
</feature>
<dbReference type="FunFam" id="3.40.47.10:FF:000019">
    <property type="entry name" value="Polyketide synthase type I"/>
    <property type="match status" value="2"/>
</dbReference>
<dbReference type="GO" id="GO:0071770">
    <property type="term" value="P:DIM/DIP cell wall layer assembly"/>
    <property type="evidence" value="ECO:0007669"/>
    <property type="project" value="TreeGrafter"/>
</dbReference>
<dbReference type="InterPro" id="IPR042104">
    <property type="entry name" value="PKS_dehydratase_sf"/>
</dbReference>
<feature type="region of interest" description="C-terminal hotdog fold" evidence="9">
    <location>
        <begin position="740"/>
        <end position="879"/>
    </location>
</feature>
<evidence type="ECO:0000256" key="1">
    <source>
        <dbReference type="ARBA" id="ARBA00003299"/>
    </source>
</evidence>
<dbReference type="InterPro" id="IPR013968">
    <property type="entry name" value="PKS_KR"/>
</dbReference>
<dbReference type="Gene3D" id="1.10.1200.10">
    <property type="entry name" value="ACP-like"/>
    <property type="match status" value="3"/>
</dbReference>
<dbReference type="Pfam" id="PF22336">
    <property type="entry name" value="RhiE-like_linker"/>
    <property type="match status" value="2"/>
</dbReference>
<dbReference type="GO" id="GO:0005737">
    <property type="term" value="C:cytoplasm"/>
    <property type="evidence" value="ECO:0007669"/>
    <property type="project" value="UniProtKB-SubCell"/>
</dbReference>
<dbReference type="InterPro" id="IPR020807">
    <property type="entry name" value="PKS_DH"/>
</dbReference>
<dbReference type="InterPro" id="IPR036736">
    <property type="entry name" value="ACP-like_sf"/>
</dbReference>
<reference evidence="14" key="1">
    <citation type="submission" date="2018-08" db="EMBL/GenBank/DDBJ databases">
        <authorList>
            <person name="Chevrot R."/>
        </authorList>
    </citation>
    <scope>NUCLEOTIDE SEQUENCE [LARGE SCALE GENOMIC DNA]</scope>
</reference>
<dbReference type="GO" id="GO:0031177">
    <property type="term" value="F:phosphopantetheine binding"/>
    <property type="evidence" value="ECO:0007669"/>
    <property type="project" value="InterPro"/>
</dbReference>
<dbReference type="Pfam" id="PF00109">
    <property type="entry name" value="ketoacyl-synt"/>
    <property type="match status" value="3"/>
</dbReference>
<evidence type="ECO:0000256" key="9">
    <source>
        <dbReference type="PROSITE-ProRule" id="PRU01363"/>
    </source>
</evidence>
<dbReference type="InterPro" id="IPR036291">
    <property type="entry name" value="NAD(P)-bd_dom_sf"/>
</dbReference>
<dbReference type="GO" id="GO:0006633">
    <property type="term" value="P:fatty acid biosynthetic process"/>
    <property type="evidence" value="ECO:0007669"/>
    <property type="project" value="InterPro"/>
</dbReference>
<feature type="region of interest" description="N-terminal hotdog fold" evidence="9">
    <location>
        <begin position="599"/>
        <end position="725"/>
    </location>
</feature>
<dbReference type="GO" id="GO:0005886">
    <property type="term" value="C:plasma membrane"/>
    <property type="evidence" value="ECO:0007669"/>
    <property type="project" value="TreeGrafter"/>
</dbReference>
<feature type="domain" description="Carrier" evidence="10">
    <location>
        <begin position="3069"/>
        <end position="3143"/>
    </location>
</feature>
<gene>
    <name evidence="13" type="ORF">PBLR_12300</name>
</gene>
<dbReference type="Pfam" id="PF14765">
    <property type="entry name" value="PS-DH"/>
    <property type="match status" value="2"/>
</dbReference>
<dbReference type="InterPro" id="IPR016039">
    <property type="entry name" value="Thiolase-like"/>
</dbReference>
<evidence type="ECO:0000259" key="10">
    <source>
        <dbReference type="PROSITE" id="PS50075"/>
    </source>
</evidence>
<feature type="domain" description="PKS/mFAS DH" evidence="12">
    <location>
        <begin position="599"/>
        <end position="879"/>
    </location>
</feature>
<dbReference type="Gene3D" id="3.40.47.10">
    <property type="match status" value="3"/>
</dbReference>
<dbReference type="GO" id="GO:0004312">
    <property type="term" value="F:fatty acid synthase activity"/>
    <property type="evidence" value="ECO:0007669"/>
    <property type="project" value="TreeGrafter"/>
</dbReference>
<dbReference type="EMBL" id="LS992241">
    <property type="protein sequence ID" value="SYX83878.1"/>
    <property type="molecule type" value="Genomic_DNA"/>
</dbReference>
<evidence type="ECO:0000313" key="14">
    <source>
        <dbReference type="Proteomes" id="UP000304148"/>
    </source>
</evidence>
<keyword evidence="7" id="KW-0808">Transferase</keyword>
<feature type="active site" description="Proton donor; for dehydratase activity" evidence="9">
    <location>
        <position position="794"/>
    </location>
</feature>
<dbReference type="InterPro" id="IPR014031">
    <property type="entry name" value="Ketoacyl_synth_C"/>
</dbReference>
<comment type="caution">
    <text evidence="9">Lacks conserved residue(s) required for the propagation of feature annotation.</text>
</comment>
<keyword evidence="4" id="KW-0596">Phosphopantetheine</keyword>
<evidence type="ECO:0000256" key="2">
    <source>
        <dbReference type="ARBA" id="ARBA00004496"/>
    </source>
</evidence>
<dbReference type="GO" id="GO:0004315">
    <property type="term" value="F:3-oxoacyl-[acyl-carrier-protein] synthase activity"/>
    <property type="evidence" value="ECO:0007669"/>
    <property type="project" value="InterPro"/>
</dbReference>
<dbReference type="InterPro" id="IPR006162">
    <property type="entry name" value="Ppantetheine_attach_site"/>
</dbReference>
<dbReference type="InterPro" id="IPR050091">
    <property type="entry name" value="PKS_NRPS_Biosynth_Enz"/>
</dbReference>
<dbReference type="Pfam" id="PF08659">
    <property type="entry name" value="KR"/>
    <property type="match status" value="2"/>
</dbReference>
<feature type="domain" description="Ketosynthase family 3 (KS3)" evidence="11">
    <location>
        <begin position="3208"/>
        <end position="3612"/>
    </location>
</feature>
<dbReference type="SUPFAM" id="SSF53901">
    <property type="entry name" value="Thiolase-like"/>
    <property type="match status" value="3"/>
</dbReference>
<sequence length="3654" mass="405212">MRIGPKREIAIIGMAGRFPGAPNVREYWNNLQSGINSITLIPQERWDWRAVYGDPQKEANKTNSKWGGFIQDIDKFDPLFFGISPKEANYIDPQHRIFLETVWQVIENAGYRTSSLSGKKIGVYAGVSKNDYAELLGANNVSAFVSTGTVHSILANRVSHFFNFRGPSEAIDTACSSSLVALHHACRDILEGECEAAIVGGVNALLSPRMYISHAKSGMLSNDGQCKAFDASGDGYVRAEGVAALFLKPFEQAQEDRDNILGIIKSTAINHGGRSNFLTAPSVEAQSEVVCEALRRSGADPRNISFIETHGTGTPLGDPIEINALKKAYAQYFEEKGLESSVGSCGLSSVKTYVGHMESTSGMASIISVLLAMQHDLLPGLFNHRETNSFISMEQSPFYLVTAPMEWKKRRIDGNTLPRQAGVSGFGMGGVNAHVILEEAPQALKRRGRTSKKERLILLSDKKGRLQEAARQLTAFLRSKEGQAVNIDDLAFTLMFGRDEFEERLALVATSTAQILDELERYINGHAAAACVYGVAEIRKDRVPINPDKKDNLSVLAQQWVKGEPLVWAEDHFEGRRIAVPGYQFERIRCWFEPKAASHPPLTSKAVEETFAPTSASVADAAGTGESISFIVTHRDLIVQDHLVAGRKVMPGVGYLDLIARALERKEAAEHSFADIHWLKPLTVSEEPRSIELAVERNEHGQFVRISSGTELHCQGLLLSHPSGVKERQIDLQAIRERCKSEIAQNELYALFFEHGLGYGASFRVIQKLRYSSEEALAEIIPANSEHIRAGLLDGALQAAVCLSVSNRTASQAQYVPYYAETFEFCDAIDSIRYYYVKQLNDPMQNTLRFNLYYCDEHGFVLGKVNNFTKRSFSSPTIQKLQEATEKPILYYSSKWQQEQCGSQAEAKGLLLINGSEQLERQFTEGLSDRIPYRHLTINLHDPKRCLEAMLALKADGFPLRQIFIPASCPGTEDLKALLILSQAVISAKFKQPIKMLYAGEHAPEDQAPALLSAGGFARTLHYEYPRLRLEIVRFDRGFHGYGNELLQELFASSEAPLHEIKYEAGIRNVRTMSAIQVGSSSMMGKMLLKHGGVYLIAGGAGGLGRIFSCYLAQHLQASVVLLGRKPKSEQIEEHLEQLKRLGGSGEYIQADLGDEAHVMEAVRTIRLKYGTINGVLHAGGKIDDAFILRKTSDSFENVMEPKHAGTIHLDRATADDELDFFVMFSSIAALMPNQGQADYASANSFMDAYACHRKQLVASGQRSGLSLAINWPLWAHGGMQVEPEEQEHLWNVFGMQPLASSRGLKLFEEALQLASEHGYDHIVGIEGDRSKINRHFGIARKINAAPELDLTYLVSRDLLAILAQTLRLPLNQIGASQSWHELGVDSLSLTAISKQITDWLGIDFKTTLLFEYGTPQETIDYLLEDRHRSRLMERYGKLGALAPLYRTTGLIDLHTIQLDRALLQRRYDNTEFYQLDHVVDGKYNVPGACYAEMARQAGALLLPTMKVSKLLHCYWAKQLSSSGEPFDVYIQMQSTGSRMTYEIYSLEQGQPVVHATGELQYSEWGVLETGEEPLDLAEIRQRCTTSWTREQVYRQIHAEGLIVGESFMPMQEIVLNEQEALSTLRLPESIADTYDDYLLHPSLLTGVFQTALINNRFHGDDDRDFIPIGIECLDMMGIIPRECYVYCKMSPKTINNPNIKKFNLTICGEDGVMVARLDSFTIKVVKHDSATARKSAEAISITPEGEASMKGEARAIELNRNIADSEKNERTIDGQIESSLSEELALQFLRRLVADSIGLEPSMIVPEEPFEAYGINSILILDLNKRLEESFDARLSKTLFFEYRNLAELTDYFIDEHADMLRKKLLVSRPAGNDRQPQSEISVGISSNTAEPFRDALMQHTEHTSIPQFLGKEACSTLAPELAEKYVPSSRDIAIIGLAGRYPQAETLAEFWDNIRSGKDCVEEIPENRFDHSRYYHPDKKRGKLYSKWGSFLQDVEAFDPMFFNIPPREAELMDPQERIFLEVVWHTLEDAGYTRQSLSGETVGVFVGAMWQPYQELSAIAQSQGVYASPSGYLYSIANRVSYFCNFNGPSLTVDTACSSSLTALHLACQSLITDESSVAIAGGVNVSIGAGKYLFLSQYRFLSTDGKCRSFGDGGDGYVPGEGVGAVLLKRMEDAIKDGDHIYGVIKSTAVNHGGKTNGYTVPNPTEQARVIRKALERSNTNPRAISYIEAHGTGTALGDPIEISGLTHAFSKYSKDKQFCEIGSVKSNIGHLEASAGVAGLTKILLQLKHKQIAPSIHSDSLNPNIDFVDTPFIVSRELREWKQPEIKIGGEVKLFPRIAGISSFGAGGANAHAIIEEYIPLHDKTAPAATEAPFIFLFSAKRADRLQAQARQLAEAVKRGDYADSDLPAISHTLLVGREPMEERLALTAGSLQELHTKLEHFLSDNRGSSLYRGQAKEFKEPLSLIAQDEDMETVIRTWFAKKKYDKLLGLWVKGMTIDWKSLLALHRPLRISLPGYPFAKEQYRFPAISEVLLEPALREELDGKQGFSPMCQADSMRQKLFVTKDWEPCEIGQPREIQGAVAILAAQQQYALALELAALLPQSRLFDANELPEELDWCAYDGMIDLTGCSTQNPSTSNDWVRWLQLFIEHGRGEGLMLLGVTQGLERLGNQEVNPNGGTRAGLYRMLQREYSRLRSCHLDIDSLADENLNARIIYQEYAIEGMEGEVCYRDSKRYRSVLRARTKGDLQGNRLSFPEQHVLWITGGTGGIGLLCAQHFVRNYGVKRLVLTGREELPPRDQWLAIADQQTSAARKIRAMMALESEGATVEAFSLSLSDMKAIEQSLHDIHLRLGPVGGVLHCAGSLDKENKAFIRKTKIGIDQVLEPKTAGLDHLISCFRNEPLQFFVAFSSVSALIPDLAVGVSDYAAGNAYMDYVAEANKLELPIVSLQWPSWKETGIGEIRSDVYQRTGLVSITNQEGLEFLDYVLAKKIGPVLMPAVVNPELWRPESLLQLDRFDRIGKRAANTIANTWAQPEKQPALMGGAAKRSNMQSLSSIEAMVNGKAADTWLAGLFAKELKVEPALLDMDADIHEYGIDSIIQAQMLHEIGRNLNEQLDPSLLMEHRTISGLANYLQQQYAASLHAAVYAGYPAATGPDIPIMRAIEPNPELAQKLPQDVSIRAAGATSRQLLINNDKAQERQERWDIAVVGMSCRLPGADSPEEYWKLLVEGRSSIRQVPVSRWESWTNCYAGLLDDIAKYDAAFFRISEQDAKVMDPQALLLLEECLKLWHQAGYDYKEVKGRPVGVYIGARSHNMQKESDIQCATNPILAVGQNYLAANISQFFDLRGPSVVVDTACSSSLVAMQMSVQALRNGEIESAVVGGATLLLTDATHRMFKQRGILSDQSRFHLFDNRAAGIIPGEGAGLVLLKTVEQALKDGDQIYGVIKGIAVNNNGRTAGTSAPNLDGQRQVLEAALAKSGLRPEQISYVETNGSGTAATDILELKTIYSAYRSASLAPLRLGSMKPNIGHPLFAEGIAAFMKVVLMLHQRQHVPFLSGEEALRHFDLSVTPLEFCRHAASWVDESRIAAVNCFGDGGTNAHVIVAGWEEWSRTDVRSPKPVPYLQPQDVRGQDFAQTAITGGNVWRKM</sequence>
<dbReference type="Gene3D" id="1.10.1240.100">
    <property type="match status" value="2"/>
</dbReference>
<evidence type="ECO:0000256" key="6">
    <source>
        <dbReference type="ARBA" id="ARBA00022553"/>
    </source>
</evidence>
<dbReference type="Pfam" id="PF21089">
    <property type="entry name" value="PKS_DH_N"/>
    <property type="match status" value="2"/>
</dbReference>
<dbReference type="PROSITE" id="PS00606">
    <property type="entry name" value="KS3_1"/>
    <property type="match status" value="3"/>
</dbReference>
<dbReference type="InterPro" id="IPR049900">
    <property type="entry name" value="PKS_mFAS_DH"/>
</dbReference>
<comment type="subcellular location">
    <subcellularLocation>
        <location evidence="2">Cytoplasm</location>
    </subcellularLocation>
</comment>
<dbReference type="InterPro" id="IPR020806">
    <property type="entry name" value="PKS_PP-bd"/>
</dbReference>
<dbReference type="Proteomes" id="UP000304148">
    <property type="component" value="Chromosome"/>
</dbReference>
<dbReference type="PROSITE" id="PS00012">
    <property type="entry name" value="PHOSPHOPANTETHEINE"/>
    <property type="match status" value="2"/>
</dbReference>
<dbReference type="Pfam" id="PF00550">
    <property type="entry name" value="PP-binding"/>
    <property type="match status" value="3"/>
</dbReference>
<keyword evidence="8" id="KW-0677">Repeat</keyword>
<dbReference type="SMART" id="SM00822">
    <property type="entry name" value="PKS_KR"/>
    <property type="match status" value="2"/>
</dbReference>
<dbReference type="PANTHER" id="PTHR43775">
    <property type="entry name" value="FATTY ACID SYNTHASE"/>
    <property type="match status" value="1"/>
</dbReference>
<name>A0A383RA86_PAEAL</name>
<dbReference type="InterPro" id="IPR014030">
    <property type="entry name" value="Ketoacyl_synth_N"/>
</dbReference>
<feature type="domain" description="Ketosynthase family 3 (KS3)" evidence="11">
    <location>
        <begin position="6"/>
        <end position="439"/>
    </location>
</feature>
<dbReference type="PANTHER" id="PTHR43775:SF37">
    <property type="entry name" value="SI:DKEY-61P9.11"/>
    <property type="match status" value="1"/>
</dbReference>
<dbReference type="Gene3D" id="3.40.50.720">
    <property type="entry name" value="NAD(P)-binding Rossmann-like Domain"/>
    <property type="match status" value="2"/>
</dbReference>
<comment type="pathway">
    <text evidence="3">Antibiotic biosynthesis; bacillaene biosynthesis.</text>
</comment>
<dbReference type="SMART" id="SM00826">
    <property type="entry name" value="PKS_DH"/>
    <property type="match status" value="1"/>
</dbReference>
<accession>A0A383RA86</accession>
<keyword evidence="5" id="KW-0963">Cytoplasm</keyword>
<comment type="function">
    <text evidence="1">Involved in some intermediate steps for the synthesis of the antibiotic polyketide bacillaene which is involved in secondary metabolism.</text>
</comment>
<dbReference type="Gene3D" id="3.10.129.110">
    <property type="entry name" value="Polyketide synthase dehydratase"/>
    <property type="match status" value="2"/>
</dbReference>
<dbReference type="SMART" id="SM01294">
    <property type="entry name" value="PKS_PP_betabranch"/>
    <property type="match status" value="1"/>
</dbReference>
<dbReference type="InterPro" id="IPR018201">
    <property type="entry name" value="Ketoacyl_synth_AS"/>
</dbReference>
<dbReference type="SMART" id="SM00823">
    <property type="entry name" value="PKS_PP"/>
    <property type="match status" value="3"/>
</dbReference>
<dbReference type="SUPFAM" id="SSF51735">
    <property type="entry name" value="NAD(P)-binding Rossmann-fold domains"/>
    <property type="match status" value="3"/>
</dbReference>
<dbReference type="InterPro" id="IPR049551">
    <property type="entry name" value="PKS_DH_C"/>
</dbReference>
<evidence type="ECO:0000256" key="4">
    <source>
        <dbReference type="ARBA" id="ARBA00022450"/>
    </source>
</evidence>
<dbReference type="InterPro" id="IPR009081">
    <property type="entry name" value="PP-bd_ACP"/>
</dbReference>
<dbReference type="Pfam" id="PF02801">
    <property type="entry name" value="Ketoacyl-synt_C"/>
    <property type="match status" value="3"/>
</dbReference>
<dbReference type="UniPathway" id="UPA01003"/>
<proteinExistence type="predicted"/>
<dbReference type="InterPro" id="IPR020841">
    <property type="entry name" value="PKS_Beta-ketoAc_synthase_dom"/>
</dbReference>
<evidence type="ECO:0000259" key="11">
    <source>
        <dbReference type="PROSITE" id="PS52004"/>
    </source>
</evidence>
<protein>
    <submittedName>
        <fullName evidence="13">Uncharacterized protein</fullName>
    </submittedName>
</protein>
<keyword evidence="6" id="KW-0597">Phosphoprotein</keyword>
<dbReference type="PROSITE" id="PS52004">
    <property type="entry name" value="KS3_2"/>
    <property type="match status" value="3"/>
</dbReference>
<dbReference type="PROSITE" id="PS50075">
    <property type="entry name" value="CARRIER"/>
    <property type="match status" value="3"/>
</dbReference>
<organism evidence="13 14">
    <name type="scientific">Paenibacillus alvei</name>
    <name type="common">Bacillus alvei</name>
    <dbReference type="NCBI Taxonomy" id="44250"/>
    <lineage>
        <taxon>Bacteria</taxon>
        <taxon>Bacillati</taxon>
        <taxon>Bacillota</taxon>
        <taxon>Bacilli</taxon>
        <taxon>Bacillales</taxon>
        <taxon>Paenibacillaceae</taxon>
        <taxon>Paenibacillus</taxon>
    </lineage>
</organism>
<feature type="region of interest" description="N-terminal hotdog fold" evidence="9">
    <location>
        <begin position="1443"/>
        <end position="1567"/>
    </location>
</feature>
<evidence type="ECO:0000313" key="13">
    <source>
        <dbReference type="EMBL" id="SYX83878.1"/>
    </source>
</evidence>
<feature type="domain" description="Carrier" evidence="10">
    <location>
        <begin position="1784"/>
        <end position="1858"/>
    </location>
</feature>
<dbReference type="CDD" id="cd08953">
    <property type="entry name" value="KR_2_SDR_x"/>
    <property type="match status" value="2"/>
</dbReference>
<feature type="active site" description="Proton acceptor; for dehydratase activity" evidence="9">
    <location>
        <position position="642"/>
    </location>
</feature>
<evidence type="ECO:0000256" key="8">
    <source>
        <dbReference type="ARBA" id="ARBA00022737"/>
    </source>
</evidence>